<feature type="transmembrane region" description="Helical" evidence="1">
    <location>
        <begin position="67"/>
        <end position="94"/>
    </location>
</feature>
<evidence type="ECO:0000256" key="1">
    <source>
        <dbReference type="SAM" id="Phobius"/>
    </source>
</evidence>
<dbReference type="AlphaFoldDB" id="L0K425"/>
<evidence type="ECO:0000313" key="4">
    <source>
        <dbReference type="Proteomes" id="UP000010878"/>
    </source>
</evidence>
<dbReference type="EMBL" id="CP003929">
    <property type="protein sequence ID" value="AGB39124.1"/>
    <property type="molecule type" value="Genomic_DNA"/>
</dbReference>
<accession>L0K425</accession>
<dbReference type="RefSeq" id="WP_015322560.1">
    <property type="nucleotide sequence ID" value="NC_019974.1"/>
</dbReference>
<evidence type="ECO:0000313" key="3">
    <source>
        <dbReference type="EMBL" id="AGB39124.1"/>
    </source>
</evidence>
<reference evidence="3 4" key="1">
    <citation type="submission" date="2012-11" db="EMBL/GenBank/DDBJ databases">
        <title>FINISHED of Natronococcus occultus SP4, DSM 3396.</title>
        <authorList>
            <consortium name="DOE Joint Genome Institute"/>
            <person name="Eisen J."/>
            <person name="Huntemann M."/>
            <person name="Wei C.-L."/>
            <person name="Han J."/>
            <person name="Detter J.C."/>
            <person name="Han C."/>
            <person name="Tapia R."/>
            <person name="Chen A."/>
            <person name="Kyrpides N."/>
            <person name="Mavromatis K."/>
            <person name="Markowitz V."/>
            <person name="Szeto E."/>
            <person name="Ivanova N."/>
            <person name="Mikhailova N."/>
            <person name="Ovchinnikova G."/>
            <person name="Pagani I."/>
            <person name="Pati A."/>
            <person name="Goodwin L."/>
            <person name="Nordberg H.P."/>
            <person name="Cantor M.N."/>
            <person name="Hua S.X."/>
            <person name="Woyke T."/>
            <person name="Eisen J."/>
            <person name="Klenk H.-P."/>
            <person name="Klenk H.-P."/>
        </authorList>
    </citation>
    <scope>NUCLEOTIDE SEQUENCE [LARGE SCALE GENOMIC DNA]</scope>
    <source>
        <strain evidence="3 4">SP4</strain>
    </source>
</reference>
<proteinExistence type="predicted"/>
<dbReference type="GO" id="GO:0006508">
    <property type="term" value="P:proteolysis"/>
    <property type="evidence" value="ECO:0007669"/>
    <property type="project" value="UniProtKB-KW"/>
</dbReference>
<dbReference type="OrthoDB" id="331240at2157"/>
<gene>
    <name evidence="3" type="ORF">Natoc_3392</name>
</gene>
<dbReference type="GeneID" id="14401832"/>
<dbReference type="STRING" id="694430.Natoc_3392"/>
<dbReference type="GO" id="GO:0080120">
    <property type="term" value="P:CAAX-box protein maturation"/>
    <property type="evidence" value="ECO:0007669"/>
    <property type="project" value="UniProtKB-ARBA"/>
</dbReference>
<dbReference type="PANTHER" id="PTHR39430">
    <property type="entry name" value="MEMBRANE-ASSOCIATED PROTEASE-RELATED"/>
    <property type="match status" value="1"/>
</dbReference>
<feature type="transmembrane region" description="Helical" evidence="1">
    <location>
        <begin position="155"/>
        <end position="174"/>
    </location>
</feature>
<keyword evidence="3" id="KW-0378">Hydrolase</keyword>
<sequence length="326" mass="33234">MARSTIDGDSRSGVADRLLYGRTDARLRAVWRVLAPLAVGLGIYVLAHAAVELYGGDVLAPLADESAVLGAAVIFAALAVAVAAAGLAALVVAAKLDRRSIADYGFDRSRRWRRDFLAGAAIGAAAGLGTVGYLAARGYATLTVELTGVGADSALVGTVVLVAMLAFLLANTAFEEIVFRAILVTNAAEGFRSRSVGAATAVVGAVAVSVPVFGALHLLGGGIGAVVTSAIGGILFAAAYVLTGRLALPIGVHFGGIVFVSATQSPLSAEPELTLPSLVAITDVLEPSLLAGVELWLVRLAIGLALVCVWVRFAYGKLSITERVIS</sequence>
<dbReference type="PANTHER" id="PTHR39430:SF1">
    <property type="entry name" value="PROTEASE"/>
    <property type="match status" value="1"/>
</dbReference>
<feature type="domain" description="CAAX prenyl protease 2/Lysostaphin resistance protein A-like" evidence="2">
    <location>
        <begin position="160"/>
        <end position="254"/>
    </location>
</feature>
<evidence type="ECO:0000259" key="2">
    <source>
        <dbReference type="Pfam" id="PF02517"/>
    </source>
</evidence>
<dbReference type="KEGG" id="nou:Natoc_3392"/>
<keyword evidence="1" id="KW-0472">Membrane</keyword>
<dbReference type="GO" id="GO:0004175">
    <property type="term" value="F:endopeptidase activity"/>
    <property type="evidence" value="ECO:0007669"/>
    <property type="project" value="UniProtKB-ARBA"/>
</dbReference>
<keyword evidence="3" id="KW-0645">Protease</keyword>
<name>L0K425_9EURY</name>
<feature type="transmembrane region" description="Helical" evidence="1">
    <location>
        <begin position="195"/>
        <end position="216"/>
    </location>
</feature>
<keyword evidence="4" id="KW-1185">Reference proteome</keyword>
<dbReference type="Pfam" id="PF02517">
    <property type="entry name" value="Rce1-like"/>
    <property type="match status" value="1"/>
</dbReference>
<keyword evidence="1" id="KW-0812">Transmembrane</keyword>
<dbReference type="InterPro" id="IPR003675">
    <property type="entry name" value="Rce1/LyrA-like_dom"/>
</dbReference>
<organism evidence="3 4">
    <name type="scientific">Natronococcus occultus SP4</name>
    <dbReference type="NCBI Taxonomy" id="694430"/>
    <lineage>
        <taxon>Archaea</taxon>
        <taxon>Methanobacteriati</taxon>
        <taxon>Methanobacteriota</taxon>
        <taxon>Stenosarchaea group</taxon>
        <taxon>Halobacteria</taxon>
        <taxon>Halobacteriales</taxon>
        <taxon>Natrialbaceae</taxon>
        <taxon>Natronococcus</taxon>
    </lineage>
</organism>
<protein>
    <submittedName>
        <fullName evidence="3">CAAX amino terminal protease family</fullName>
    </submittedName>
</protein>
<feature type="transmembrane region" description="Helical" evidence="1">
    <location>
        <begin position="29"/>
        <end position="47"/>
    </location>
</feature>
<feature type="transmembrane region" description="Helical" evidence="1">
    <location>
        <begin position="222"/>
        <end position="243"/>
    </location>
</feature>
<dbReference type="HOGENOM" id="CLU_051806_4_0_2"/>
<dbReference type="Proteomes" id="UP000010878">
    <property type="component" value="Chromosome"/>
</dbReference>
<feature type="transmembrane region" description="Helical" evidence="1">
    <location>
        <begin position="250"/>
        <end position="269"/>
    </location>
</feature>
<dbReference type="eggNOG" id="arCOG09164">
    <property type="taxonomic scope" value="Archaea"/>
</dbReference>
<feature type="transmembrane region" description="Helical" evidence="1">
    <location>
        <begin position="115"/>
        <end position="135"/>
    </location>
</feature>
<keyword evidence="1" id="KW-1133">Transmembrane helix</keyword>
<feature type="transmembrane region" description="Helical" evidence="1">
    <location>
        <begin position="289"/>
        <end position="313"/>
    </location>
</feature>